<gene>
    <name evidence="5" type="ORF">DM482_03155</name>
    <name evidence="4" type="ORF">M5S13_02315</name>
</gene>
<accession>A0AAE5WHB9</accession>
<dbReference type="InterPro" id="IPR011250">
    <property type="entry name" value="OMP/PagP_B-barrel"/>
</dbReference>
<evidence type="ECO:0000259" key="3">
    <source>
        <dbReference type="Pfam" id="PF02462"/>
    </source>
</evidence>
<keyword evidence="7" id="KW-1185">Reference proteome</keyword>
<sequence length="199" mass="21823">MKKLLAVALGALVVSATANANWYVQGDLGYSKLKVSASDSEASHKKSVFEPRLSVGYKINELRFALDYTHYGKVKYAYDNSASEEKTVGKGEYKVNGIGFSTFYDFNVDFPVKPYVGVRLALNKIKWNDNAVDKSDRVATYTSESASSTSLGYGVLAGASYEVAPQLSLTGGVEYNRLGKVDDDKVNQYGVKVGLRYEF</sequence>
<dbReference type="Pfam" id="PF02462">
    <property type="entry name" value="Opacity"/>
    <property type="match status" value="1"/>
</dbReference>
<evidence type="ECO:0000256" key="2">
    <source>
        <dbReference type="SAM" id="SignalP"/>
    </source>
</evidence>
<evidence type="ECO:0000313" key="7">
    <source>
        <dbReference type="Proteomes" id="UP001347884"/>
    </source>
</evidence>
<dbReference type="EMBL" id="JAMDKF010000004">
    <property type="protein sequence ID" value="MEE6040726.1"/>
    <property type="molecule type" value="Genomic_DNA"/>
</dbReference>
<keyword evidence="2" id="KW-0732">Signal</keyword>
<dbReference type="GO" id="GO:0009279">
    <property type="term" value="C:cell outer membrane"/>
    <property type="evidence" value="ECO:0007669"/>
    <property type="project" value="UniProtKB-ARBA"/>
</dbReference>
<reference evidence="4" key="3">
    <citation type="submission" date="2022-05" db="EMBL/GenBank/DDBJ databases">
        <authorList>
            <person name="Chen Y."/>
            <person name="Zhu J."/>
            <person name="Zhu K."/>
        </authorList>
    </citation>
    <scope>NUCLEOTIDE SEQUENCE</scope>
    <source>
        <strain evidence="4">AV25</strain>
    </source>
</reference>
<comment type="similarity">
    <text evidence="1">Belongs to the opacity porin family.</text>
</comment>
<dbReference type="AlphaFoldDB" id="A0AAE5WHB9"/>
<feature type="signal peptide" evidence="2">
    <location>
        <begin position="1"/>
        <end position="20"/>
    </location>
</feature>
<comment type="caution">
    <text evidence="5">The sequence shown here is derived from an EMBL/GenBank/DDBJ whole genome shotgun (WGS) entry which is preliminary data.</text>
</comment>
<name>A0AAE5WHB9_AVIPA</name>
<evidence type="ECO:0000313" key="4">
    <source>
        <dbReference type="EMBL" id="MEE6040726.1"/>
    </source>
</evidence>
<evidence type="ECO:0000256" key="1">
    <source>
        <dbReference type="ARBA" id="ARBA00009830"/>
    </source>
</evidence>
<evidence type="ECO:0000313" key="6">
    <source>
        <dbReference type="Proteomes" id="UP000247594"/>
    </source>
</evidence>
<reference evidence="5 6" key="1">
    <citation type="submission" date="2018-06" db="EMBL/GenBank/DDBJ databases">
        <authorList>
            <person name="Teymurazov M."/>
            <person name="Kislichkina A."/>
            <person name="Abaymova A."/>
            <person name="Mukhina T."/>
            <person name="Mayskaya N."/>
            <person name="Svetoch E."/>
            <person name="Bogun A."/>
        </authorList>
    </citation>
    <scope>NUCLEOTIDE SEQUENCE [LARGE SCALE GENOMIC DNA]</scope>
    <source>
        <strain evidence="5 6">SCPM-O-B-8406</strain>
    </source>
</reference>
<evidence type="ECO:0000313" key="5">
    <source>
        <dbReference type="EMBL" id="PXZ39746.1"/>
    </source>
</evidence>
<feature type="chain" id="PRO_5042031556" evidence="2">
    <location>
        <begin position="21"/>
        <end position="199"/>
    </location>
</feature>
<reference evidence="4 7" key="2">
    <citation type="journal article" date="2022" name="Front. Microbiol.">
        <title>Commensal bacteria contribute to the growth of multidrug-resistant Avibacterium paragallinarum in chickens.</title>
        <authorList>
            <person name="Zhu J."/>
            <person name="Chen Y."/>
            <person name="Wu Y."/>
            <person name="Wang Y."/>
            <person name="Zhu K."/>
        </authorList>
    </citation>
    <scope>NUCLEOTIDE SEQUENCE [LARGE SCALE GENOMIC DNA]</scope>
    <source>
        <strain evidence="4 7">AV25</strain>
    </source>
</reference>
<protein>
    <submittedName>
        <fullName evidence="4 5">Porin</fullName>
    </submittedName>
</protein>
<dbReference type="Gene3D" id="2.40.160.20">
    <property type="match status" value="1"/>
</dbReference>
<dbReference type="Proteomes" id="UP000247594">
    <property type="component" value="Unassembled WGS sequence"/>
</dbReference>
<proteinExistence type="inferred from homology"/>
<dbReference type="InterPro" id="IPR003394">
    <property type="entry name" value="Porin_opacity"/>
</dbReference>
<organism evidence="5 6">
    <name type="scientific">Avibacterium paragallinarum</name>
    <name type="common">Haemophilus gallinarum</name>
    <dbReference type="NCBI Taxonomy" id="728"/>
    <lineage>
        <taxon>Bacteria</taxon>
        <taxon>Pseudomonadati</taxon>
        <taxon>Pseudomonadota</taxon>
        <taxon>Gammaproteobacteria</taxon>
        <taxon>Pasteurellales</taxon>
        <taxon>Pasteurellaceae</taxon>
        <taxon>Avibacterium</taxon>
    </lineage>
</organism>
<feature type="domain" description="Porin opacity type" evidence="3">
    <location>
        <begin position="55"/>
        <end position="199"/>
    </location>
</feature>
<dbReference type="SUPFAM" id="SSF56925">
    <property type="entry name" value="OMPA-like"/>
    <property type="match status" value="1"/>
</dbReference>
<dbReference type="Proteomes" id="UP001347884">
    <property type="component" value="Unassembled WGS sequence"/>
</dbReference>
<dbReference type="RefSeq" id="WP_110479047.1">
    <property type="nucleotide sequence ID" value="NZ_CP081939.1"/>
</dbReference>
<dbReference type="GO" id="GO:0015288">
    <property type="term" value="F:porin activity"/>
    <property type="evidence" value="ECO:0007669"/>
    <property type="project" value="InterPro"/>
</dbReference>
<dbReference type="EMBL" id="QJPJ01000004">
    <property type="protein sequence ID" value="PXZ39746.1"/>
    <property type="molecule type" value="Genomic_DNA"/>
</dbReference>